<name>A0AAV4XP19_CAEEX</name>
<evidence type="ECO:0000313" key="1">
    <source>
        <dbReference type="EMBL" id="GIY96865.1"/>
    </source>
</evidence>
<dbReference type="Proteomes" id="UP001054945">
    <property type="component" value="Unassembled WGS sequence"/>
</dbReference>
<dbReference type="AlphaFoldDB" id="A0AAV4XP19"/>
<sequence length="90" mass="10032">MPTDGFNRPSGMRVTMLYDLKAEIIADSLQGQFIVNDIFGNATNLFVEDSIKTFYSTNHKSKTTRTITTTAINYISTLKSNKTPGFDNTT</sequence>
<organism evidence="1 2">
    <name type="scientific">Caerostris extrusa</name>
    <name type="common">Bark spider</name>
    <name type="synonym">Caerostris bankana</name>
    <dbReference type="NCBI Taxonomy" id="172846"/>
    <lineage>
        <taxon>Eukaryota</taxon>
        <taxon>Metazoa</taxon>
        <taxon>Ecdysozoa</taxon>
        <taxon>Arthropoda</taxon>
        <taxon>Chelicerata</taxon>
        <taxon>Arachnida</taxon>
        <taxon>Araneae</taxon>
        <taxon>Araneomorphae</taxon>
        <taxon>Entelegynae</taxon>
        <taxon>Araneoidea</taxon>
        <taxon>Araneidae</taxon>
        <taxon>Caerostris</taxon>
    </lineage>
</organism>
<proteinExistence type="predicted"/>
<protein>
    <submittedName>
        <fullName evidence="1">Uncharacterized protein</fullName>
    </submittedName>
</protein>
<keyword evidence="2" id="KW-1185">Reference proteome</keyword>
<comment type="caution">
    <text evidence="1">The sequence shown here is derived from an EMBL/GenBank/DDBJ whole genome shotgun (WGS) entry which is preliminary data.</text>
</comment>
<reference evidence="1 2" key="1">
    <citation type="submission" date="2021-06" db="EMBL/GenBank/DDBJ databases">
        <title>Caerostris extrusa draft genome.</title>
        <authorList>
            <person name="Kono N."/>
            <person name="Arakawa K."/>
        </authorList>
    </citation>
    <scope>NUCLEOTIDE SEQUENCE [LARGE SCALE GENOMIC DNA]</scope>
</reference>
<evidence type="ECO:0000313" key="2">
    <source>
        <dbReference type="Proteomes" id="UP001054945"/>
    </source>
</evidence>
<gene>
    <name evidence="1" type="ORF">CEXT_402801</name>
</gene>
<accession>A0AAV4XP19</accession>
<dbReference type="EMBL" id="BPLR01018096">
    <property type="protein sequence ID" value="GIY96865.1"/>
    <property type="molecule type" value="Genomic_DNA"/>
</dbReference>